<comment type="subcellular location">
    <subcellularLocation>
        <location evidence="1">Cytoplasm</location>
        <location evidence="1">Cytoskeleton</location>
        <location evidence="1">Cilium basal body</location>
    </subcellularLocation>
</comment>
<evidence type="ECO:0000256" key="2">
    <source>
        <dbReference type="ARBA" id="ARBA00022490"/>
    </source>
</evidence>
<keyword evidence="9" id="KW-1185">Reference proteome</keyword>
<dbReference type="GO" id="GO:0036038">
    <property type="term" value="C:MKS complex"/>
    <property type="evidence" value="ECO:0007669"/>
    <property type="project" value="TreeGrafter"/>
</dbReference>
<evidence type="ECO:0000313" key="9">
    <source>
        <dbReference type="Proteomes" id="UP000678499"/>
    </source>
</evidence>
<evidence type="ECO:0000256" key="1">
    <source>
        <dbReference type="ARBA" id="ARBA00004120"/>
    </source>
</evidence>
<dbReference type="EMBL" id="CAJPEX010000798">
    <property type="protein sequence ID" value="CAG0917254.1"/>
    <property type="molecule type" value="Genomic_DNA"/>
</dbReference>
<sequence>MAELHLIGQLVGAIDFSSGSCLFCKWSVSAGGSWRLLGGAESGQTQTAAGTMVTGSESGQWFWSHPIDVHYATKGVQGWPKLMCQVFHLDLHGRCVLEGYGVTHFPASPGLHQDLTLEEVLGPDLAAHPEASTITFRKLESSIDDLTLDLSPMDLKAFLLKLPP</sequence>
<reference evidence="8" key="1">
    <citation type="submission" date="2020-11" db="EMBL/GenBank/DDBJ databases">
        <authorList>
            <person name="Tran Van P."/>
        </authorList>
    </citation>
    <scope>NUCLEOTIDE SEQUENCE</scope>
</reference>
<evidence type="ECO:0000256" key="3">
    <source>
        <dbReference type="ARBA" id="ARBA00022794"/>
    </source>
</evidence>
<evidence type="ECO:0000256" key="6">
    <source>
        <dbReference type="ARBA" id="ARBA00038411"/>
    </source>
</evidence>
<proteinExistence type="inferred from homology"/>
<gene>
    <name evidence="8" type="ORF">NMOB1V02_LOCUS4844</name>
</gene>
<dbReference type="EMBL" id="OA882835">
    <property type="protein sequence ID" value="CAD7277102.1"/>
    <property type="molecule type" value="Genomic_DNA"/>
</dbReference>
<dbReference type="PANTHER" id="PTHR12968">
    <property type="entry name" value="B9 DOMAIN-CONTAINING"/>
    <property type="match status" value="1"/>
</dbReference>
<keyword evidence="2" id="KW-0963">Cytoplasm</keyword>
<keyword evidence="3" id="KW-0970">Cilium biogenesis/degradation</keyword>
<dbReference type="Pfam" id="PF07162">
    <property type="entry name" value="B9-C2"/>
    <property type="match status" value="1"/>
</dbReference>
<dbReference type="InterPro" id="IPR010796">
    <property type="entry name" value="C2_B9-type_dom"/>
</dbReference>
<dbReference type="PROSITE" id="PS51381">
    <property type="entry name" value="C2_B9"/>
    <property type="match status" value="1"/>
</dbReference>
<dbReference type="PANTHER" id="PTHR12968:SF2">
    <property type="entry name" value="B9 DOMAIN-CONTAINING PROTEIN 2"/>
    <property type="match status" value="1"/>
</dbReference>
<evidence type="ECO:0000256" key="7">
    <source>
        <dbReference type="ARBA" id="ARBA00039272"/>
    </source>
</evidence>
<evidence type="ECO:0000256" key="5">
    <source>
        <dbReference type="ARBA" id="ARBA00023273"/>
    </source>
</evidence>
<dbReference type="Proteomes" id="UP000678499">
    <property type="component" value="Unassembled WGS sequence"/>
</dbReference>
<protein>
    <recommendedName>
        <fullName evidence="7">B9 domain-containing protein 2</fullName>
    </recommendedName>
</protein>
<evidence type="ECO:0000256" key="4">
    <source>
        <dbReference type="ARBA" id="ARBA00023212"/>
    </source>
</evidence>
<evidence type="ECO:0000313" key="8">
    <source>
        <dbReference type="EMBL" id="CAD7277102.1"/>
    </source>
</evidence>
<comment type="similarity">
    <text evidence="6">Belongs to the B9D family.</text>
</comment>
<organism evidence="8">
    <name type="scientific">Notodromas monacha</name>
    <dbReference type="NCBI Taxonomy" id="399045"/>
    <lineage>
        <taxon>Eukaryota</taxon>
        <taxon>Metazoa</taxon>
        <taxon>Ecdysozoa</taxon>
        <taxon>Arthropoda</taxon>
        <taxon>Crustacea</taxon>
        <taxon>Oligostraca</taxon>
        <taxon>Ostracoda</taxon>
        <taxon>Podocopa</taxon>
        <taxon>Podocopida</taxon>
        <taxon>Cypridocopina</taxon>
        <taxon>Cypridoidea</taxon>
        <taxon>Cyprididae</taxon>
        <taxon>Notodromas</taxon>
    </lineage>
</organism>
<keyword evidence="5" id="KW-0966">Cell projection</keyword>
<keyword evidence="4" id="KW-0206">Cytoskeleton</keyword>
<dbReference type="OrthoDB" id="184109at2759"/>
<dbReference type="GO" id="GO:0060271">
    <property type="term" value="P:cilium assembly"/>
    <property type="evidence" value="ECO:0007669"/>
    <property type="project" value="TreeGrafter"/>
</dbReference>
<name>A0A7R9GC53_9CRUS</name>
<accession>A0A7R9GC53</accession>
<dbReference type="AlphaFoldDB" id="A0A7R9GC53"/>